<reference evidence="5" key="1">
    <citation type="journal article" date="2023" name="Plant J.">
        <title>The genome of the king protea, Protea cynaroides.</title>
        <authorList>
            <person name="Chang J."/>
            <person name="Duong T.A."/>
            <person name="Schoeman C."/>
            <person name="Ma X."/>
            <person name="Roodt D."/>
            <person name="Barker N."/>
            <person name="Li Z."/>
            <person name="Van de Peer Y."/>
            <person name="Mizrachi E."/>
        </authorList>
    </citation>
    <scope>NUCLEOTIDE SEQUENCE</scope>
    <source>
        <tissue evidence="5">Young leaves</tissue>
    </source>
</reference>
<feature type="compositionally biased region" description="Basic residues" evidence="3">
    <location>
        <begin position="180"/>
        <end position="189"/>
    </location>
</feature>
<feature type="region of interest" description="Disordered" evidence="3">
    <location>
        <begin position="248"/>
        <end position="267"/>
    </location>
</feature>
<dbReference type="Pfam" id="PF05641">
    <property type="entry name" value="Agenet"/>
    <property type="match status" value="1"/>
</dbReference>
<name>A0A9Q0KRV5_9MAGN</name>
<dbReference type="CDD" id="cd20406">
    <property type="entry name" value="Tudor_Agenet_AtDUF_rpt2_4"/>
    <property type="match status" value="1"/>
</dbReference>
<accession>A0A9Q0KRV5</accession>
<dbReference type="EMBL" id="JAMYWD010000003">
    <property type="protein sequence ID" value="KAJ4975682.1"/>
    <property type="molecule type" value="Genomic_DNA"/>
</dbReference>
<dbReference type="PANTHER" id="PTHR31917:SF80">
    <property type="entry name" value="AGENET DOMAIN-CONTAINING PROTEIN-RELATED"/>
    <property type="match status" value="1"/>
</dbReference>
<dbReference type="InterPro" id="IPR008395">
    <property type="entry name" value="Agenet-like_dom"/>
</dbReference>
<sequence>MVEICRDDEGFRGAWFAATVIDSPSNSSSKGKGPILMEYKTLLEDEGFKPLKDPPVHTDHSFELNEVVDAYHNGGWWRGVITKVFEESKFSISFPNSNEEFEFMKSDLRVHLQYIDGEWCPPENLVMEIEKVEGIGKEIVKVLKKRGRQPKKQVQIAKDQLTPKIDPPKVKGGGKETERVHKKRGRPPKKQIGDTSAFIKGQYQASREEKVDGVAEENFVSKESDMSIDGISTRSILEEQRLSTEQFYAPSNSSGDMPDNQHESQSKGAITWTIDQCNESIGWQGGTMLLSSSTVPTCNDVSVENQSLPFVKSLPNWKTLESMEIFHLLPQKPHFCPLNHYSEAVREGLAFGYMTAFANLMQKTSKLQLDNPGSDFEMILNGFVGLGTYGFNVQPVRERVNELLKIKDGQGTSMDKSKAVESYINKLKDENIRINKGTDDITENIKKVEETHRILREKRESTIS</sequence>
<feature type="domain" description="Agenet" evidence="4">
    <location>
        <begin position="60"/>
        <end position="116"/>
    </location>
</feature>
<evidence type="ECO:0000256" key="3">
    <source>
        <dbReference type="SAM" id="MobiDB-lite"/>
    </source>
</evidence>
<comment type="caution">
    <text evidence="5">The sequence shown here is derived from an EMBL/GenBank/DDBJ whole genome shotgun (WGS) entry which is preliminary data.</text>
</comment>
<protein>
    <recommendedName>
        <fullName evidence="4">Agenet domain-containing protein</fullName>
    </recommendedName>
</protein>
<evidence type="ECO:0000256" key="2">
    <source>
        <dbReference type="ARBA" id="ARBA00022604"/>
    </source>
</evidence>
<feature type="compositionally biased region" description="Basic and acidic residues" evidence="3">
    <location>
        <begin position="166"/>
        <end position="179"/>
    </location>
</feature>
<evidence type="ECO:0000259" key="4">
    <source>
        <dbReference type="SMART" id="SM00743"/>
    </source>
</evidence>
<dbReference type="OrthoDB" id="687110at2759"/>
<proteinExistence type="predicted"/>
<dbReference type="PANTHER" id="PTHR31917">
    <property type="entry name" value="AGENET DOMAIN-CONTAINING PROTEIN-RELATED"/>
    <property type="match status" value="1"/>
</dbReference>
<organism evidence="5 6">
    <name type="scientific">Protea cynaroides</name>
    <dbReference type="NCBI Taxonomy" id="273540"/>
    <lineage>
        <taxon>Eukaryota</taxon>
        <taxon>Viridiplantae</taxon>
        <taxon>Streptophyta</taxon>
        <taxon>Embryophyta</taxon>
        <taxon>Tracheophyta</taxon>
        <taxon>Spermatophyta</taxon>
        <taxon>Magnoliopsida</taxon>
        <taxon>Proteales</taxon>
        <taxon>Proteaceae</taxon>
        <taxon>Protea</taxon>
    </lineage>
</organism>
<feature type="region of interest" description="Disordered" evidence="3">
    <location>
        <begin position="162"/>
        <end position="195"/>
    </location>
</feature>
<keyword evidence="1" id="KW-0813">Transport</keyword>
<dbReference type="Proteomes" id="UP001141806">
    <property type="component" value="Unassembled WGS sequence"/>
</dbReference>
<dbReference type="SMART" id="SM00743">
    <property type="entry name" value="Agenet"/>
    <property type="match status" value="1"/>
</dbReference>
<dbReference type="InterPro" id="IPR014002">
    <property type="entry name" value="Agenet_dom_plant"/>
</dbReference>
<keyword evidence="2" id="KW-0341">Growth regulation</keyword>
<dbReference type="InterPro" id="IPR007930">
    <property type="entry name" value="DUF724"/>
</dbReference>
<evidence type="ECO:0000313" key="5">
    <source>
        <dbReference type="EMBL" id="KAJ4975682.1"/>
    </source>
</evidence>
<gene>
    <name evidence="5" type="ORF">NE237_000788</name>
</gene>
<dbReference type="AlphaFoldDB" id="A0A9Q0KRV5"/>
<dbReference type="Pfam" id="PF05266">
    <property type="entry name" value="DUF724"/>
    <property type="match status" value="1"/>
</dbReference>
<evidence type="ECO:0000256" key="1">
    <source>
        <dbReference type="ARBA" id="ARBA00022448"/>
    </source>
</evidence>
<evidence type="ECO:0000313" key="6">
    <source>
        <dbReference type="Proteomes" id="UP001141806"/>
    </source>
</evidence>
<keyword evidence="6" id="KW-1185">Reference proteome</keyword>